<organism evidence="2 3">
    <name type="scientific">Scophthalmus maximus</name>
    <name type="common">Turbot</name>
    <name type="synonym">Psetta maxima</name>
    <dbReference type="NCBI Taxonomy" id="52904"/>
    <lineage>
        <taxon>Eukaryota</taxon>
        <taxon>Metazoa</taxon>
        <taxon>Chordata</taxon>
        <taxon>Craniata</taxon>
        <taxon>Vertebrata</taxon>
        <taxon>Euteleostomi</taxon>
        <taxon>Actinopterygii</taxon>
        <taxon>Neopterygii</taxon>
        <taxon>Teleostei</taxon>
        <taxon>Neoteleostei</taxon>
        <taxon>Acanthomorphata</taxon>
        <taxon>Carangaria</taxon>
        <taxon>Pleuronectiformes</taxon>
        <taxon>Pleuronectoidei</taxon>
        <taxon>Scophthalmidae</taxon>
        <taxon>Scophthalmus</taxon>
    </lineage>
</organism>
<dbReference type="OMA" id="SMLLFYR"/>
<dbReference type="CDD" id="cd22976">
    <property type="entry name" value="DD_EFCAB10"/>
    <property type="match status" value="1"/>
</dbReference>
<dbReference type="Pfam" id="PF24548">
    <property type="entry name" value="EF_EFCAB10_C"/>
    <property type="match status" value="1"/>
</dbReference>
<sequence length="134" mass="15324">MATQREQDAADYLKRHQIMELMENLTGMLFFYRPENPTEFLIEQLEQLQVSRQGGEKGPNLFNSSNLDAVFGMMDPANQKYITFAQYKHALTTMGIKDINECPDGANEDRISLETFKAEAMQGLQRCTATYTPM</sequence>
<proteinExistence type="predicted"/>
<dbReference type="InterPro" id="IPR039879">
    <property type="entry name" value="EFC10"/>
</dbReference>
<dbReference type="PANTHER" id="PTHR21847:SF1">
    <property type="entry name" value="EF-HAND CALCIUM-BINDING DOMAIN-CONTAINING PROTEIN 10"/>
    <property type="match status" value="1"/>
</dbReference>
<dbReference type="InterPro" id="IPR056587">
    <property type="entry name" value="EF_EFCAB10_C"/>
</dbReference>
<gene>
    <name evidence="2" type="ORF">SMAX5B_018860</name>
</gene>
<dbReference type="Gene3D" id="1.20.890.10">
    <property type="entry name" value="cAMP-dependent protein kinase regulatory subunit, dimerization-anchoring domain"/>
    <property type="match status" value="1"/>
</dbReference>
<reference evidence="2 3" key="1">
    <citation type="submission" date="2017-12" db="EMBL/GenBank/DDBJ databases">
        <title>Integrating genomic resources of turbot (Scophthalmus maximus) in depth evaluation of genetic and physical mapping variation across individuals.</title>
        <authorList>
            <person name="Martinez P."/>
        </authorList>
    </citation>
    <scope>NUCLEOTIDE SEQUENCE [LARGE SCALE GENOMIC DNA]</scope>
</reference>
<keyword evidence="3" id="KW-1185">Reference proteome</keyword>
<name>A0A2U9BUP5_SCOMX</name>
<evidence type="ECO:0000259" key="1">
    <source>
        <dbReference type="Pfam" id="PF24548"/>
    </source>
</evidence>
<dbReference type="SUPFAM" id="SSF47391">
    <property type="entry name" value="Dimerization-anchoring domain of cAMP-dependent PK regulatory subunit"/>
    <property type="match status" value="1"/>
</dbReference>
<evidence type="ECO:0000313" key="2">
    <source>
        <dbReference type="EMBL" id="AWP07811.1"/>
    </source>
</evidence>
<dbReference type="PANTHER" id="PTHR21847">
    <property type="entry name" value="EF-HAND CALCIUM-BINDING DOMAIN-CONTAINING PROTEIN 10"/>
    <property type="match status" value="1"/>
</dbReference>
<dbReference type="OrthoDB" id="10260455at2759"/>
<dbReference type="InterPro" id="IPR049760">
    <property type="entry name" value="DD_EFCAB10"/>
</dbReference>
<accession>A0A2U9BUP5</accession>
<dbReference type="STRING" id="52904.ENSSMAP00000030876"/>
<protein>
    <submittedName>
        <fullName evidence="2">Putative EF-hand calcium-binding domain-containing protein 10-like</fullName>
    </submittedName>
</protein>
<dbReference type="Proteomes" id="UP000246464">
    <property type="component" value="Chromosome 10"/>
</dbReference>
<dbReference type="EMBL" id="CP026252">
    <property type="protein sequence ID" value="AWP07811.1"/>
    <property type="molecule type" value="Genomic_DNA"/>
</dbReference>
<feature type="domain" description="EFCAB10 C-terminal EF-hand" evidence="1">
    <location>
        <begin position="65"/>
        <end position="125"/>
    </location>
</feature>
<dbReference type="AlphaFoldDB" id="A0A2U9BUP5"/>
<evidence type="ECO:0000313" key="3">
    <source>
        <dbReference type="Proteomes" id="UP000246464"/>
    </source>
</evidence>